<dbReference type="AlphaFoldDB" id="A0AAD5XVI1"/>
<accession>A0AAD5XVI1</accession>
<dbReference type="Proteomes" id="UP001211065">
    <property type="component" value="Unassembled WGS sequence"/>
</dbReference>
<comment type="caution">
    <text evidence="1">The sequence shown here is derived from an EMBL/GenBank/DDBJ whole genome shotgun (WGS) entry which is preliminary data.</text>
</comment>
<name>A0AAD5XVI1_9FUNG</name>
<keyword evidence="2" id="KW-1185">Reference proteome</keyword>
<protein>
    <submittedName>
        <fullName evidence="1">Uncharacterized protein</fullName>
    </submittedName>
</protein>
<reference evidence="1" key="1">
    <citation type="submission" date="2020-05" db="EMBL/GenBank/DDBJ databases">
        <title>Phylogenomic resolution of chytrid fungi.</title>
        <authorList>
            <person name="Stajich J.E."/>
            <person name="Amses K."/>
            <person name="Simmons R."/>
            <person name="Seto K."/>
            <person name="Myers J."/>
            <person name="Bonds A."/>
            <person name="Quandt C.A."/>
            <person name="Barry K."/>
            <person name="Liu P."/>
            <person name="Grigoriev I."/>
            <person name="Longcore J.E."/>
            <person name="James T.Y."/>
        </authorList>
    </citation>
    <scope>NUCLEOTIDE SEQUENCE</scope>
    <source>
        <strain evidence="1">JEL0476</strain>
    </source>
</reference>
<organism evidence="1 2">
    <name type="scientific">Clydaea vesicula</name>
    <dbReference type="NCBI Taxonomy" id="447962"/>
    <lineage>
        <taxon>Eukaryota</taxon>
        <taxon>Fungi</taxon>
        <taxon>Fungi incertae sedis</taxon>
        <taxon>Chytridiomycota</taxon>
        <taxon>Chytridiomycota incertae sedis</taxon>
        <taxon>Chytridiomycetes</taxon>
        <taxon>Lobulomycetales</taxon>
        <taxon>Lobulomycetaceae</taxon>
        <taxon>Clydaea</taxon>
    </lineage>
</organism>
<sequence length="292" mass="33325">ANQVTFSENNDKTSLSVTTSIKTQTIEVPANCTLLSSTTPDYSCAPTYNPLLSTTFLIANVEKMQIRVDHSFLVSNNPWFFLPYSYSYNSQSNVAKKIEGRLLYCGLTDNAALNYTLPGTDIFTVQQLMENSFFCEKDYEPDIRKRLTSGAIVSCPILYTTTPESNDDYLTYDYSPFLIERIGILINFSQTGQIGKFDFMTLLVNMTATFTLLRIITVYQRAKFETTEEFGDFELKKKKSNLTDNSSNIEYTDDSFINATSEIHVQNNFLRVEDSVDVKFRRSSIQHNNPEY</sequence>
<evidence type="ECO:0000313" key="1">
    <source>
        <dbReference type="EMBL" id="KAJ3206850.1"/>
    </source>
</evidence>
<evidence type="ECO:0000313" key="2">
    <source>
        <dbReference type="Proteomes" id="UP001211065"/>
    </source>
</evidence>
<gene>
    <name evidence="1" type="ORF">HK099_000402</name>
</gene>
<feature type="non-terminal residue" evidence="1">
    <location>
        <position position="292"/>
    </location>
</feature>
<proteinExistence type="predicted"/>
<dbReference type="EMBL" id="JADGJW010001095">
    <property type="protein sequence ID" value="KAJ3206850.1"/>
    <property type="molecule type" value="Genomic_DNA"/>
</dbReference>